<protein>
    <submittedName>
        <fullName evidence="2">Uncharacterized protein</fullName>
    </submittedName>
</protein>
<sequence length="127" mass="14891">MVCEITSSEIQRKDRGKGNRKEITELKNKRREDVNVISSIRSKEIQQRIQTESSDAWARSRTWLSRAARILKRTSVYCTLQRNKHNGVPFCHHHYPCLQEPSYSLRAASQSCVDPELPLLRCPCWRH</sequence>
<dbReference type="EMBL" id="OX395138">
    <property type="protein sequence ID" value="CAI5790530.1"/>
    <property type="molecule type" value="Genomic_DNA"/>
</dbReference>
<reference evidence="2" key="1">
    <citation type="submission" date="2022-12" db="EMBL/GenBank/DDBJ databases">
        <authorList>
            <person name="Alioto T."/>
            <person name="Alioto T."/>
            <person name="Gomez Garrido J."/>
        </authorList>
    </citation>
    <scope>NUCLEOTIDE SEQUENCE</scope>
</reference>
<feature type="compositionally biased region" description="Basic and acidic residues" evidence="1">
    <location>
        <begin position="10"/>
        <end position="24"/>
    </location>
</feature>
<keyword evidence="3" id="KW-1185">Reference proteome</keyword>
<accession>A0AA35L654</accession>
<evidence type="ECO:0000256" key="1">
    <source>
        <dbReference type="SAM" id="MobiDB-lite"/>
    </source>
</evidence>
<evidence type="ECO:0000313" key="3">
    <source>
        <dbReference type="Proteomes" id="UP001178461"/>
    </source>
</evidence>
<organism evidence="2 3">
    <name type="scientific">Podarcis lilfordi</name>
    <name type="common">Lilford's wall lizard</name>
    <dbReference type="NCBI Taxonomy" id="74358"/>
    <lineage>
        <taxon>Eukaryota</taxon>
        <taxon>Metazoa</taxon>
        <taxon>Chordata</taxon>
        <taxon>Craniata</taxon>
        <taxon>Vertebrata</taxon>
        <taxon>Euteleostomi</taxon>
        <taxon>Lepidosauria</taxon>
        <taxon>Squamata</taxon>
        <taxon>Bifurcata</taxon>
        <taxon>Unidentata</taxon>
        <taxon>Episquamata</taxon>
        <taxon>Laterata</taxon>
        <taxon>Lacertibaenia</taxon>
        <taxon>Lacertidae</taxon>
        <taxon>Podarcis</taxon>
    </lineage>
</organism>
<evidence type="ECO:0000313" key="2">
    <source>
        <dbReference type="EMBL" id="CAI5790530.1"/>
    </source>
</evidence>
<feature type="region of interest" description="Disordered" evidence="1">
    <location>
        <begin position="5"/>
        <end position="24"/>
    </location>
</feature>
<name>A0AA35L654_9SAUR</name>
<gene>
    <name evidence="2" type="ORF">PODLI_1B021212</name>
</gene>
<proteinExistence type="predicted"/>
<dbReference type="AlphaFoldDB" id="A0AA35L654"/>
<dbReference type="Proteomes" id="UP001178461">
    <property type="component" value="Chromosome 13"/>
</dbReference>